<keyword evidence="5" id="KW-1185">Reference proteome</keyword>
<evidence type="ECO:0000256" key="1">
    <source>
        <dbReference type="ARBA" id="ARBA00023242"/>
    </source>
</evidence>
<feature type="compositionally biased region" description="Pro residues" evidence="2">
    <location>
        <begin position="28"/>
        <end position="45"/>
    </location>
</feature>
<feature type="compositionally biased region" description="Pro residues" evidence="2">
    <location>
        <begin position="195"/>
        <end position="207"/>
    </location>
</feature>
<feature type="compositionally biased region" description="Polar residues" evidence="2">
    <location>
        <begin position="953"/>
        <end position="962"/>
    </location>
</feature>
<dbReference type="InterPro" id="IPR001138">
    <property type="entry name" value="Zn2Cys6_DnaBD"/>
</dbReference>
<dbReference type="Proteomes" id="UP000249619">
    <property type="component" value="Unassembled WGS sequence"/>
</dbReference>
<dbReference type="OrthoDB" id="5244761at2759"/>
<evidence type="ECO:0000259" key="3">
    <source>
        <dbReference type="PROSITE" id="PS50048"/>
    </source>
</evidence>
<dbReference type="PROSITE" id="PS00463">
    <property type="entry name" value="ZN2_CY6_FUNGAL_1"/>
    <property type="match status" value="1"/>
</dbReference>
<comment type="caution">
    <text evidence="4">The sequence shown here is derived from an EMBL/GenBank/DDBJ whole genome shotgun (WGS) entry which is preliminary data.</text>
</comment>
<dbReference type="PROSITE" id="PS50048">
    <property type="entry name" value="ZN2_CY6_FUNGAL_2"/>
    <property type="match status" value="1"/>
</dbReference>
<protein>
    <submittedName>
        <fullName evidence="4">C6 zinc finger domain-containing protein</fullName>
    </submittedName>
</protein>
<evidence type="ECO:0000313" key="5">
    <source>
        <dbReference type="Proteomes" id="UP000249619"/>
    </source>
</evidence>
<feature type="region of interest" description="Disordered" evidence="2">
    <location>
        <begin position="317"/>
        <end position="354"/>
    </location>
</feature>
<dbReference type="InterPro" id="IPR036864">
    <property type="entry name" value="Zn2-C6_fun-type_DNA-bd_sf"/>
</dbReference>
<dbReference type="STRING" id="183478.A0A364N4S7"/>
<feature type="compositionally biased region" description="Polar residues" evidence="2">
    <location>
        <begin position="335"/>
        <end position="346"/>
    </location>
</feature>
<feature type="compositionally biased region" description="Low complexity" evidence="2">
    <location>
        <begin position="527"/>
        <end position="537"/>
    </location>
</feature>
<dbReference type="SMART" id="SM00066">
    <property type="entry name" value="GAL4"/>
    <property type="match status" value="1"/>
</dbReference>
<accession>A0A364N4S7</accession>
<proteinExistence type="predicted"/>
<evidence type="ECO:0000313" key="4">
    <source>
        <dbReference type="EMBL" id="RAR11887.1"/>
    </source>
</evidence>
<feature type="domain" description="Zn(2)-C6 fungal-type" evidence="3">
    <location>
        <begin position="242"/>
        <end position="271"/>
    </location>
</feature>
<name>A0A364N4S7_STELY</name>
<feature type="compositionally biased region" description="Pro residues" evidence="2">
    <location>
        <begin position="74"/>
        <end position="84"/>
    </location>
</feature>
<sequence>MADPDAPGQSKRARLGTASNLEYNGHGFPPPPPPPHSQPTRPPTHPTLVQASPPYSAHGLPAPSHQYTAHPQGYPGPLPSPSLPPSDIRALADPRNIPSPRQHPNGVTGPSSVTIPQDRISTYRPPPTPQSTSAQEPHSSRSTSLSISVDVKSQPQPQPPMEHGGHHPPWPMNSEHRSNGSMSNGYGHAMSPSHPNGPPYHAQPPPSQQYAQPVTPYAPTPYMNDYGAAQQIRRKQVRATQACNHCRSRKQKCDEARPCQFCRENNFDCQYKDVPPPKQDRSMMQLQESVNNISDVLSQFVDQFNNWKQGVEARLPPTRNHDMISSHPSPEASFSAPQRDQSTSRWPTPIQGRGHMARVHSNLKMESPVVPHSSMMSPLGTSASAPIKQESQFAPPPQQPATPAESVRTDRSHATETGPKEQTGLQGDHTTPAHKLLDEWTQMNIFYQGIPYLKRLTDNGREVSDYPMQLEQDRGLLRVWGVGEGQDLNDGAQGPGSPESSNESDAPSPAPGKDGLWGHPPYDHQSPSEPSSTPRESYQSGLGPDGRPDFRRHVMFDLLKSYMDSMHMFHPFINEVKLKRMFREFSDQYSPESRGTGVRSPAVNGVHQLNPGIKRKRSASGIDGLPSARGEIERSLRNAIVLLVLALGKVCSYTAPLPAPQNDRNPYVHSEYGYIRNSPNTNGSFASETSDDSRPRNIDILPGMAYYAYATDILGNQQGGNTTAHAQAMLLAALYLSQFARVLESWSWINNACRIALVLIKADYTKLLRVNNEKRQFWSPKERYRLNLVIDILAEMSTLPPSGISAHQSDIMYPEGVNETWLQEDSSAAQPEDVTAGPRNDLMMKLYSTQTFLRVILNVAHNALYGPSGRMSFDPTSVKEVAYHALTHVGVLENWRKLLSPELAWRDDEFPSTDLNIARVRAKYYGGLYMMLRPYLKLASHVLEFPPPPPGSTGASQHNSPSPYGHALTNRNVQMVELSEDQQKIIKVACQCIDSAIHSTIAFDRVGEEPGSNYQYFTPTRKKRLVVTNIFGTLHAQFGNMLVLASVYKSKLYPLLPSDTWLTKSNLSALFKRTITVIEDVAPNSPILRMDLEILRNVQRQQGLE</sequence>
<feature type="region of interest" description="Disordered" evidence="2">
    <location>
        <begin position="1"/>
        <end position="222"/>
    </location>
</feature>
<dbReference type="SUPFAM" id="SSF57701">
    <property type="entry name" value="Zn2/Cys6 DNA-binding domain"/>
    <property type="match status" value="1"/>
</dbReference>
<dbReference type="Pfam" id="PF00172">
    <property type="entry name" value="Zn_clus"/>
    <property type="match status" value="1"/>
</dbReference>
<feature type="region of interest" description="Disordered" evidence="2">
    <location>
        <begin position="947"/>
        <end position="966"/>
    </location>
</feature>
<organism evidence="4 5">
    <name type="scientific">Stemphylium lycopersici</name>
    <name type="common">Tomato gray leaf spot disease fungus</name>
    <name type="synonym">Thyrospora lycopersici</name>
    <dbReference type="NCBI Taxonomy" id="183478"/>
    <lineage>
        <taxon>Eukaryota</taxon>
        <taxon>Fungi</taxon>
        <taxon>Dikarya</taxon>
        <taxon>Ascomycota</taxon>
        <taxon>Pezizomycotina</taxon>
        <taxon>Dothideomycetes</taxon>
        <taxon>Pleosporomycetidae</taxon>
        <taxon>Pleosporales</taxon>
        <taxon>Pleosporineae</taxon>
        <taxon>Pleosporaceae</taxon>
        <taxon>Stemphylium</taxon>
    </lineage>
</organism>
<dbReference type="InterPro" id="IPR053181">
    <property type="entry name" value="EcdB-like_regulator"/>
</dbReference>
<dbReference type="GO" id="GO:0000981">
    <property type="term" value="F:DNA-binding transcription factor activity, RNA polymerase II-specific"/>
    <property type="evidence" value="ECO:0007669"/>
    <property type="project" value="InterPro"/>
</dbReference>
<reference evidence="5" key="1">
    <citation type="submission" date="2018-05" db="EMBL/GenBank/DDBJ databases">
        <title>Draft genome sequence of Stemphylium lycopersici strain CIDEFI 213.</title>
        <authorList>
            <person name="Medina R."/>
            <person name="Franco M.E.E."/>
            <person name="Lucentini C.G."/>
            <person name="Saparrat M.C.N."/>
            <person name="Balatti P.A."/>
        </authorList>
    </citation>
    <scope>NUCLEOTIDE SEQUENCE [LARGE SCALE GENOMIC DNA]</scope>
    <source>
        <strain evidence="5">CIDEFI 213</strain>
    </source>
</reference>
<dbReference type="CDD" id="cd12148">
    <property type="entry name" value="fungal_TF_MHR"/>
    <property type="match status" value="1"/>
</dbReference>
<keyword evidence="1" id="KW-0539">Nucleus</keyword>
<dbReference type="PANTHER" id="PTHR47785:SF4">
    <property type="entry name" value="ZN(II)2CYS6 TRANSCRIPTION FACTOR (EUROFUNG)"/>
    <property type="match status" value="1"/>
</dbReference>
<feature type="region of interest" description="Disordered" evidence="2">
    <location>
        <begin position="484"/>
        <end position="549"/>
    </location>
</feature>
<dbReference type="PANTHER" id="PTHR47785">
    <property type="entry name" value="ZN(II)2CYS6 TRANSCRIPTION FACTOR (EUROFUNG)-RELATED-RELATED"/>
    <property type="match status" value="1"/>
</dbReference>
<gene>
    <name evidence="4" type="ORF">DDE83_004355</name>
</gene>
<feature type="compositionally biased region" description="Polar residues" evidence="2">
    <location>
        <begin position="130"/>
        <end position="155"/>
    </location>
</feature>
<dbReference type="CDD" id="cd00067">
    <property type="entry name" value="GAL4"/>
    <property type="match status" value="1"/>
</dbReference>
<evidence type="ECO:0000256" key="2">
    <source>
        <dbReference type="SAM" id="MobiDB-lite"/>
    </source>
</evidence>
<dbReference type="Gene3D" id="4.10.240.10">
    <property type="entry name" value="Zn(2)-C6 fungal-type DNA-binding domain"/>
    <property type="match status" value="1"/>
</dbReference>
<dbReference type="GO" id="GO:0008270">
    <property type="term" value="F:zinc ion binding"/>
    <property type="evidence" value="ECO:0007669"/>
    <property type="project" value="InterPro"/>
</dbReference>
<feature type="region of interest" description="Disordered" evidence="2">
    <location>
        <begin position="390"/>
        <end position="431"/>
    </location>
</feature>
<dbReference type="AlphaFoldDB" id="A0A364N4S7"/>
<dbReference type="EMBL" id="QGDH01000053">
    <property type="protein sequence ID" value="RAR11887.1"/>
    <property type="molecule type" value="Genomic_DNA"/>
</dbReference>